<dbReference type="AlphaFoldDB" id="I7JJF6"/>
<keyword evidence="9 11" id="KW-0012">Acyltransferase</keyword>
<evidence type="ECO:0000256" key="3">
    <source>
        <dbReference type="ARBA" id="ARBA00007317"/>
    </source>
</evidence>
<dbReference type="OrthoDB" id="9805770at2"/>
<dbReference type="GO" id="GO:0045252">
    <property type="term" value="C:oxoglutarate dehydrogenase complex"/>
    <property type="evidence" value="ECO:0007669"/>
    <property type="project" value="UniProtKB-UniRule"/>
</dbReference>
<dbReference type="InterPro" id="IPR011053">
    <property type="entry name" value="Single_hybrid_motif"/>
</dbReference>
<dbReference type="GO" id="GO:0033512">
    <property type="term" value="P:L-lysine catabolic process to acetyl-CoA via saccharopine"/>
    <property type="evidence" value="ECO:0007669"/>
    <property type="project" value="UniProtKB-UniRule"/>
</dbReference>
<keyword evidence="7 11" id="KW-0808">Transferase</keyword>
<feature type="compositionally biased region" description="Basic and acidic residues" evidence="12">
    <location>
        <begin position="151"/>
        <end position="162"/>
    </location>
</feature>
<evidence type="ECO:0000256" key="12">
    <source>
        <dbReference type="SAM" id="MobiDB-lite"/>
    </source>
</evidence>
<evidence type="ECO:0000256" key="9">
    <source>
        <dbReference type="ARBA" id="ARBA00023315"/>
    </source>
</evidence>
<dbReference type="Gene3D" id="3.30.559.10">
    <property type="entry name" value="Chloramphenicol acetyltransferase-like domain"/>
    <property type="match status" value="1"/>
</dbReference>
<dbReference type="InterPro" id="IPR004167">
    <property type="entry name" value="PSBD"/>
</dbReference>
<dbReference type="GO" id="GO:0004149">
    <property type="term" value="F:dihydrolipoyllysine-residue succinyltransferase activity"/>
    <property type="evidence" value="ECO:0007669"/>
    <property type="project" value="UniProtKB-UniRule"/>
</dbReference>
<dbReference type="GO" id="GO:0006099">
    <property type="term" value="P:tricarboxylic acid cycle"/>
    <property type="evidence" value="ECO:0007669"/>
    <property type="project" value="UniProtKB-UniRule"/>
</dbReference>
<name>I7JJF6_9BURK</name>
<protein>
    <recommendedName>
        <fullName evidence="5 11">Dihydrolipoyllysine-residue succinyltransferase component of 2-oxoglutarate dehydrogenase complex</fullName>
        <ecNumber evidence="4 11">2.3.1.61</ecNumber>
    </recommendedName>
    <alternativeName>
        <fullName evidence="11">2-oxoglutarate dehydrogenase complex component E2</fullName>
    </alternativeName>
</protein>
<dbReference type="UniPathway" id="UPA00868">
    <property type="reaction ID" value="UER00840"/>
</dbReference>
<dbReference type="SUPFAM" id="SSF51230">
    <property type="entry name" value="Single hybrid motif"/>
    <property type="match status" value="1"/>
</dbReference>
<accession>I7JJF6</accession>
<proteinExistence type="inferred from homology"/>
<reference evidence="15" key="1">
    <citation type="journal article" date="2012" name="Vet. Microbiol.">
        <title>Comparative genomic analyses of the Taylorellae.</title>
        <authorList>
            <person name="Hauser H."/>
            <person name="Richter D.C."/>
            <person name="van Tonder A."/>
            <person name="Clark L."/>
            <person name="Preston A."/>
        </authorList>
    </citation>
    <scope>NUCLEOTIDE SEQUENCE</scope>
    <source>
        <strain evidence="15">14/56</strain>
    </source>
</reference>
<evidence type="ECO:0000256" key="7">
    <source>
        <dbReference type="ARBA" id="ARBA00022679"/>
    </source>
</evidence>
<dbReference type="HOGENOM" id="CLU_016733_0_0_4"/>
<dbReference type="CDD" id="cd06849">
    <property type="entry name" value="lipoyl_domain"/>
    <property type="match status" value="1"/>
</dbReference>
<evidence type="ECO:0000259" key="14">
    <source>
        <dbReference type="PROSITE" id="PS51826"/>
    </source>
</evidence>
<comment type="similarity">
    <text evidence="3 11">Belongs to the 2-oxoacid dehydrogenase family.</text>
</comment>
<dbReference type="RefSeq" id="WP_015555369.1">
    <property type="nucleotide sequence ID" value="NC_021036.1"/>
</dbReference>
<dbReference type="Gene3D" id="2.40.50.100">
    <property type="match status" value="1"/>
</dbReference>
<dbReference type="Pfam" id="PF00364">
    <property type="entry name" value="Biotin_lipoyl"/>
    <property type="match status" value="1"/>
</dbReference>
<dbReference type="PANTHER" id="PTHR43416">
    <property type="entry name" value="DIHYDROLIPOYLLYSINE-RESIDUE SUCCINYLTRANSFERASE COMPONENT OF 2-OXOGLUTARATE DEHYDROGENASE COMPLEX, MITOCHONDRIAL-RELATED"/>
    <property type="match status" value="1"/>
</dbReference>
<feature type="compositionally biased region" description="Polar residues" evidence="12">
    <location>
        <begin position="100"/>
        <end position="122"/>
    </location>
</feature>
<dbReference type="SUPFAM" id="SSF47005">
    <property type="entry name" value="Peripheral subunit-binding domain of 2-oxo acid dehydrogenase complex"/>
    <property type="match status" value="1"/>
</dbReference>
<keyword evidence="6 11" id="KW-0816">Tricarboxylic acid cycle</keyword>
<evidence type="ECO:0000256" key="11">
    <source>
        <dbReference type="RuleBase" id="RU361138"/>
    </source>
</evidence>
<dbReference type="InterPro" id="IPR050537">
    <property type="entry name" value="2-oxoacid_dehydrogenase"/>
</dbReference>
<feature type="region of interest" description="Disordered" evidence="12">
    <location>
        <begin position="80"/>
        <end position="179"/>
    </location>
</feature>
<evidence type="ECO:0000256" key="1">
    <source>
        <dbReference type="ARBA" id="ARBA00004052"/>
    </source>
</evidence>
<evidence type="ECO:0000256" key="5">
    <source>
        <dbReference type="ARBA" id="ARBA00019511"/>
    </source>
</evidence>
<dbReference type="Pfam" id="PF00198">
    <property type="entry name" value="2-oxoacid_dh"/>
    <property type="match status" value="1"/>
</dbReference>
<evidence type="ECO:0000256" key="4">
    <source>
        <dbReference type="ARBA" id="ARBA00012945"/>
    </source>
</evidence>
<evidence type="ECO:0000256" key="8">
    <source>
        <dbReference type="ARBA" id="ARBA00022823"/>
    </source>
</evidence>
<dbReference type="PROSITE" id="PS51826">
    <property type="entry name" value="PSBD"/>
    <property type="match status" value="1"/>
</dbReference>
<feature type="compositionally biased region" description="Basic and acidic residues" evidence="12">
    <location>
        <begin position="80"/>
        <end position="98"/>
    </location>
</feature>
<dbReference type="InterPro" id="IPR036625">
    <property type="entry name" value="E3-bd_dom_sf"/>
</dbReference>
<feature type="domain" description="Peripheral subunit-binding (PSBD)" evidence="14">
    <location>
        <begin position="127"/>
        <end position="164"/>
    </location>
</feature>
<dbReference type="InterPro" id="IPR023213">
    <property type="entry name" value="CAT-like_dom_sf"/>
</dbReference>
<dbReference type="EC" id="2.3.1.61" evidence="4 11"/>
<comment type="cofactor">
    <cofactor evidence="11">
        <name>(R)-lipoate</name>
        <dbReference type="ChEBI" id="CHEBI:83088"/>
    </cofactor>
    <text evidence="11">Binds 1 lipoyl cofactor covalently.</text>
</comment>
<dbReference type="SUPFAM" id="SSF52777">
    <property type="entry name" value="CoA-dependent acyltransferases"/>
    <property type="match status" value="1"/>
</dbReference>
<dbReference type="PANTHER" id="PTHR43416:SF5">
    <property type="entry name" value="DIHYDROLIPOYLLYSINE-RESIDUE SUCCINYLTRANSFERASE COMPONENT OF 2-OXOGLUTARATE DEHYDROGENASE COMPLEX, MITOCHONDRIAL"/>
    <property type="match status" value="1"/>
</dbReference>
<feature type="compositionally biased region" description="Polar residues" evidence="12">
    <location>
        <begin position="164"/>
        <end position="179"/>
    </location>
</feature>
<dbReference type="InterPro" id="IPR006255">
    <property type="entry name" value="SucB"/>
</dbReference>
<dbReference type="NCBIfam" id="TIGR01347">
    <property type="entry name" value="sucB"/>
    <property type="match status" value="1"/>
</dbReference>
<organism evidence="15">
    <name type="scientific">Taylorella equigenitalis 14/56</name>
    <dbReference type="NCBI Taxonomy" id="1091497"/>
    <lineage>
        <taxon>Bacteria</taxon>
        <taxon>Pseudomonadati</taxon>
        <taxon>Pseudomonadota</taxon>
        <taxon>Betaproteobacteria</taxon>
        <taxon>Burkholderiales</taxon>
        <taxon>Alcaligenaceae</taxon>
        <taxon>Taylorella</taxon>
    </lineage>
</organism>
<dbReference type="InterPro" id="IPR000089">
    <property type="entry name" value="Biotin_lipoyl"/>
</dbReference>
<dbReference type="InterPro" id="IPR001078">
    <property type="entry name" value="2-oxoacid_DH_actylTfrase"/>
</dbReference>
<comment type="function">
    <text evidence="1 11">E2 component of the 2-oxoglutarate dehydrogenase (OGDH) complex which catalyzes the second step in the conversion of 2-oxoglutarate to succinyl-CoA and CO(2).</text>
</comment>
<dbReference type="GO" id="GO:0005829">
    <property type="term" value="C:cytosol"/>
    <property type="evidence" value="ECO:0007669"/>
    <property type="project" value="TreeGrafter"/>
</dbReference>
<evidence type="ECO:0000313" key="15">
    <source>
        <dbReference type="EMBL" id="CCG17881.1"/>
    </source>
</evidence>
<dbReference type="KEGG" id="teg:KUK_0571"/>
<evidence type="ECO:0000256" key="6">
    <source>
        <dbReference type="ARBA" id="ARBA00022532"/>
    </source>
</evidence>
<keyword evidence="8 11" id="KW-0450">Lipoyl</keyword>
<dbReference type="EMBL" id="HE681423">
    <property type="protein sequence ID" value="CCG17881.1"/>
    <property type="molecule type" value="Genomic_DNA"/>
</dbReference>
<dbReference type="NCBIfam" id="NF004309">
    <property type="entry name" value="PRK05704.1"/>
    <property type="match status" value="1"/>
</dbReference>
<evidence type="ECO:0000259" key="13">
    <source>
        <dbReference type="PROSITE" id="PS50968"/>
    </source>
</evidence>
<sequence length="414" mass="44684">MSIVNVVVPQLSESVSEGTLIEWKFKVGDQVSVDEILVEIETDKVLLEVPSPSAGVITEILEQDGATVTPDQVLAKIDTEAKAEAKAEDTSKQSEPKEVAQSSKETTVESAKSDNSLAQKSGSKGDVASPAARNILAEKDMKASDVAGSGRDGRVTKADAQKASKGSSVSKPSAPMATNTEGRIEERIPMTRLRARVAERLIQSQQQNAILTTFNEVNMKPVMDLRNKYKESFEKEHGIKLGFMSFFVKAAVHGLKKYPILNASVDGNDIVYHGYFDIGVAVSSPRGLVVPVIRNADQLSFADIEKTIAEFGQKAKEGKLGLDELTGGTFTVSNGGVFGSMMSTPIINPPQSAILGIHATRERAVVESGEIVIRPMNYFALSYDHRIIDGREAVLGLVAMKEALEDPQRLLLNL</sequence>
<feature type="domain" description="Lipoyl-binding" evidence="13">
    <location>
        <begin position="3"/>
        <end position="78"/>
    </location>
</feature>
<dbReference type="FunFam" id="3.30.559.10:FF:000007">
    <property type="entry name" value="Dihydrolipoamide acetyltransferase component of pyruvate dehydrogenase complex"/>
    <property type="match status" value="1"/>
</dbReference>
<comment type="pathway">
    <text evidence="2 11">Amino-acid degradation; L-lysine degradation via saccharopine pathway; glutaryl-CoA from L-lysine: step 6/6.</text>
</comment>
<comment type="catalytic activity">
    <reaction evidence="10 11">
        <text>N(6)-[(R)-dihydrolipoyl]-L-lysyl-[protein] + succinyl-CoA = N(6)-[(R)-S(8)-succinyldihydrolipoyl]-L-lysyl-[protein] + CoA</text>
        <dbReference type="Rhea" id="RHEA:15213"/>
        <dbReference type="Rhea" id="RHEA-COMP:10475"/>
        <dbReference type="Rhea" id="RHEA-COMP:20092"/>
        <dbReference type="ChEBI" id="CHEBI:57287"/>
        <dbReference type="ChEBI" id="CHEBI:57292"/>
        <dbReference type="ChEBI" id="CHEBI:83100"/>
        <dbReference type="ChEBI" id="CHEBI:83120"/>
        <dbReference type="EC" id="2.3.1.61"/>
    </reaction>
</comment>
<dbReference type="Gene3D" id="4.10.320.10">
    <property type="entry name" value="E3-binding domain"/>
    <property type="match status" value="1"/>
</dbReference>
<dbReference type="Pfam" id="PF02817">
    <property type="entry name" value="E3_binding"/>
    <property type="match status" value="1"/>
</dbReference>
<evidence type="ECO:0000256" key="2">
    <source>
        <dbReference type="ARBA" id="ARBA00005145"/>
    </source>
</evidence>
<gene>
    <name evidence="15" type="ORF">KUK_0571</name>
</gene>
<evidence type="ECO:0000256" key="10">
    <source>
        <dbReference type="ARBA" id="ARBA00052761"/>
    </source>
</evidence>
<dbReference type="PROSITE" id="PS50968">
    <property type="entry name" value="BIOTINYL_LIPOYL"/>
    <property type="match status" value="1"/>
</dbReference>